<dbReference type="EMBL" id="BARV01043661">
    <property type="protein sequence ID" value="GAI65189.1"/>
    <property type="molecule type" value="Genomic_DNA"/>
</dbReference>
<reference evidence="1" key="1">
    <citation type="journal article" date="2014" name="Front. Microbiol.">
        <title>High frequency of phylogenetically diverse reductive dehalogenase-homologous genes in deep subseafloor sedimentary metagenomes.</title>
        <authorList>
            <person name="Kawai M."/>
            <person name="Futagami T."/>
            <person name="Toyoda A."/>
            <person name="Takaki Y."/>
            <person name="Nishi S."/>
            <person name="Hori S."/>
            <person name="Arai W."/>
            <person name="Tsubouchi T."/>
            <person name="Morono Y."/>
            <person name="Uchiyama I."/>
            <person name="Ito T."/>
            <person name="Fujiyama A."/>
            <person name="Inagaki F."/>
            <person name="Takami H."/>
        </authorList>
    </citation>
    <scope>NUCLEOTIDE SEQUENCE</scope>
    <source>
        <strain evidence="1">Expedition CK06-06</strain>
    </source>
</reference>
<gene>
    <name evidence="1" type="ORF">S06H3_65058</name>
</gene>
<accession>X1SBP3</accession>
<sequence>PRTKEWLSVCDPLQIPLKGYKSWAVMEEVYHND</sequence>
<dbReference type="AlphaFoldDB" id="X1SBP3"/>
<comment type="caution">
    <text evidence="1">The sequence shown here is derived from an EMBL/GenBank/DDBJ whole genome shotgun (WGS) entry which is preliminary data.</text>
</comment>
<organism evidence="1">
    <name type="scientific">marine sediment metagenome</name>
    <dbReference type="NCBI Taxonomy" id="412755"/>
    <lineage>
        <taxon>unclassified sequences</taxon>
        <taxon>metagenomes</taxon>
        <taxon>ecological metagenomes</taxon>
    </lineage>
</organism>
<proteinExistence type="predicted"/>
<feature type="non-terminal residue" evidence="1">
    <location>
        <position position="1"/>
    </location>
</feature>
<name>X1SBP3_9ZZZZ</name>
<evidence type="ECO:0000313" key="1">
    <source>
        <dbReference type="EMBL" id="GAI65189.1"/>
    </source>
</evidence>
<protein>
    <submittedName>
        <fullName evidence="1">Uncharacterized protein</fullName>
    </submittedName>
</protein>